<protein>
    <submittedName>
        <fullName evidence="2">Uncharacterized protein</fullName>
    </submittedName>
</protein>
<name>A0AAU8B7L7_9CAUD</name>
<dbReference type="EMBL" id="PP511876">
    <property type="protein sequence ID" value="XCD08289.1"/>
    <property type="molecule type" value="Genomic_DNA"/>
</dbReference>
<sequence length="42" mass="4904">MNGRIYVEIFVGIIYTWNLTMVLKYLLVVHILLPKLPSLELS</sequence>
<evidence type="ECO:0000256" key="1">
    <source>
        <dbReference type="SAM" id="Phobius"/>
    </source>
</evidence>
<proteinExistence type="predicted"/>
<evidence type="ECO:0000313" key="2">
    <source>
        <dbReference type="EMBL" id="XCD08289.1"/>
    </source>
</evidence>
<keyword evidence="1" id="KW-0812">Transmembrane</keyword>
<organism evidence="2">
    <name type="scientific">Dulem virus 42</name>
    <dbReference type="NCBI Taxonomy" id="3145760"/>
    <lineage>
        <taxon>Viruses</taxon>
        <taxon>Duplodnaviria</taxon>
        <taxon>Heunggongvirae</taxon>
        <taxon>Uroviricota</taxon>
        <taxon>Caudoviricetes</taxon>
    </lineage>
</organism>
<keyword evidence="1" id="KW-1133">Transmembrane helix</keyword>
<accession>A0AAU8B7L7</accession>
<keyword evidence="1" id="KW-0472">Membrane</keyword>
<reference evidence="2" key="1">
    <citation type="submission" date="2024-03" db="EMBL/GenBank/DDBJ databases">
        <title>Diverse circular DNA viruses in blood, oral, and fecal samples of captive lemurs.</title>
        <authorList>
            <person name="Paietta E.N."/>
            <person name="Kraberger S."/>
            <person name="Lund M.C."/>
            <person name="Custer J.M."/>
            <person name="Vargas K.M."/>
            <person name="Ehmke E.E."/>
            <person name="Yoder A.D."/>
            <person name="Varsani A."/>
        </authorList>
    </citation>
    <scope>NUCLEOTIDE SEQUENCE</scope>
    <source>
        <strain evidence="2">Duke_30FF_63</strain>
    </source>
</reference>
<feature type="transmembrane region" description="Helical" evidence="1">
    <location>
        <begin position="12"/>
        <end position="33"/>
    </location>
</feature>